<dbReference type="Proteomes" id="UP000029278">
    <property type="component" value="Unassembled WGS sequence"/>
</dbReference>
<dbReference type="STRING" id="44252.DJ90_1510"/>
<feature type="compositionally biased region" description="Pro residues" evidence="1">
    <location>
        <begin position="163"/>
        <end position="173"/>
    </location>
</feature>
<reference evidence="2 3" key="1">
    <citation type="submission" date="2014-04" db="EMBL/GenBank/DDBJ databases">
        <authorList>
            <person name="Bishop-Lilly K.A."/>
            <person name="Broomall S.M."/>
            <person name="Chain P.S."/>
            <person name="Chertkov O."/>
            <person name="Coyne S.R."/>
            <person name="Daligault H.E."/>
            <person name="Davenport K.W."/>
            <person name="Erkkila T."/>
            <person name="Frey K.G."/>
            <person name="Gibbons H.S."/>
            <person name="Gu W."/>
            <person name="Jaissle J."/>
            <person name="Johnson S.L."/>
            <person name="Koroleva G.I."/>
            <person name="Ladner J.T."/>
            <person name="Lo C.-C."/>
            <person name="Minogue T.D."/>
            <person name="Munk C."/>
            <person name="Palacios G.F."/>
            <person name="Redden C.L."/>
            <person name="Rosenzweig C.N."/>
            <person name="Scholz M.B."/>
            <person name="Teshima H."/>
            <person name="Xu Y."/>
        </authorList>
    </citation>
    <scope>NUCLEOTIDE SEQUENCE [LARGE SCALE GENOMIC DNA]</scope>
    <source>
        <strain evidence="2 3">8244</strain>
    </source>
</reference>
<sequence>MSCLGRVAKDEIRLSAVIAFSKMPAGRKAGFVTRKKNYARSTNVYPYKGIKERIPGTRAGEGAFAKGFAVCQGSGVFPDNPVRQRGKRACQGAESPGRFQRRGICGQLPTGFNVRYGYPAKKGIDPRVLVRNEGFVVTNFVKTGSAPPSSPPSLPRSARIRPEPPIPPDASKS</sequence>
<evidence type="ECO:0000313" key="2">
    <source>
        <dbReference type="EMBL" id="KFN08285.1"/>
    </source>
</evidence>
<gene>
    <name evidence="2" type="ORF">DJ90_1510</name>
</gene>
<evidence type="ECO:0000256" key="1">
    <source>
        <dbReference type="SAM" id="MobiDB-lite"/>
    </source>
</evidence>
<name>A0A090ZDJ1_PAEMA</name>
<dbReference type="EMBL" id="JMQA01000029">
    <property type="protein sequence ID" value="KFN08285.1"/>
    <property type="molecule type" value="Genomic_DNA"/>
</dbReference>
<protein>
    <submittedName>
        <fullName evidence="2">Uncharacterized protein</fullName>
    </submittedName>
</protein>
<keyword evidence="3" id="KW-1185">Reference proteome</keyword>
<feature type="region of interest" description="Disordered" evidence="1">
    <location>
        <begin position="142"/>
        <end position="173"/>
    </location>
</feature>
<proteinExistence type="predicted"/>
<dbReference type="AlphaFoldDB" id="A0A090ZDJ1"/>
<dbReference type="HOGENOM" id="CLU_1546112_0_0_9"/>
<accession>A0A090ZDJ1</accession>
<comment type="caution">
    <text evidence="2">The sequence shown here is derived from an EMBL/GenBank/DDBJ whole genome shotgun (WGS) entry which is preliminary data.</text>
</comment>
<evidence type="ECO:0000313" key="3">
    <source>
        <dbReference type="Proteomes" id="UP000029278"/>
    </source>
</evidence>
<organism evidence="2 3">
    <name type="scientific">Paenibacillus macerans</name>
    <name type="common">Bacillus macerans</name>
    <dbReference type="NCBI Taxonomy" id="44252"/>
    <lineage>
        <taxon>Bacteria</taxon>
        <taxon>Bacillati</taxon>
        <taxon>Bacillota</taxon>
        <taxon>Bacilli</taxon>
        <taxon>Bacillales</taxon>
        <taxon>Paenibacillaceae</taxon>
        <taxon>Paenibacillus</taxon>
    </lineage>
</organism>